<dbReference type="NCBIfam" id="TIGR00296">
    <property type="entry name" value="TIGR00296 family protein"/>
    <property type="match status" value="1"/>
</dbReference>
<organism evidence="3 4">
    <name type="scientific">Elsinoe australis</name>
    <dbReference type="NCBI Taxonomy" id="40998"/>
    <lineage>
        <taxon>Eukaryota</taxon>
        <taxon>Fungi</taxon>
        <taxon>Dikarya</taxon>
        <taxon>Ascomycota</taxon>
        <taxon>Pezizomycotina</taxon>
        <taxon>Dothideomycetes</taxon>
        <taxon>Dothideomycetidae</taxon>
        <taxon>Myriangiales</taxon>
        <taxon>Elsinoaceae</taxon>
        <taxon>Elsinoe</taxon>
    </lineage>
</organism>
<dbReference type="PANTHER" id="PTHR13016:SF0">
    <property type="entry name" value="AMME SYNDROME CANDIDATE GENE 1 PROTEIN"/>
    <property type="match status" value="1"/>
</dbReference>
<evidence type="ECO:0000259" key="2">
    <source>
        <dbReference type="PROSITE" id="PS51112"/>
    </source>
</evidence>
<sequence>MRPAIGICNDRQSTIIPILASILNFPLTSPFPRRFLPQTSAPSTFVTAPRFTLLNSFASQTQHLLIPISLHTESRNLSITCASATFERRQPLTLAQVEELWDEYMDATQSDVVEEDDTDMTDVESPPPAKPAAISRLLNPTSSSASSSKSSSSSLTTLRSSNSSTPASAPSSKSSSSSSFFRSSKEASHPLFVTWNTISKSGHKSLRGCIGTFDAMPLSSGLRSYALTSAFEDHRFNPIPASLIHSLQVCVTLLTNFSEPDSDVLNWTVGEHGIRLSFTDKGRRFGATYLPDVAKEQGWGKEETIVSLMRKAGWTGRKDEWRNAKGLEIVRYEGKKVDLDYEEWEEWRAWVEQRGVGKKGLN</sequence>
<dbReference type="InterPro" id="IPR036071">
    <property type="entry name" value="AMMECR1_dom_sf"/>
</dbReference>
<dbReference type="PANTHER" id="PTHR13016">
    <property type="entry name" value="AMMECR1 HOMOLOG"/>
    <property type="match status" value="1"/>
</dbReference>
<dbReference type="SUPFAM" id="SSF143447">
    <property type="entry name" value="AMMECR1-like"/>
    <property type="match status" value="1"/>
</dbReference>
<feature type="region of interest" description="Disordered" evidence="1">
    <location>
        <begin position="113"/>
        <end position="181"/>
    </location>
</feature>
<dbReference type="EMBL" id="PTQR01000039">
    <property type="protein sequence ID" value="TKX24492.1"/>
    <property type="molecule type" value="Genomic_DNA"/>
</dbReference>
<dbReference type="AlphaFoldDB" id="A0A4V6DVM2"/>
<name>A0A4V6DVM2_9PEZI</name>
<reference evidence="3 4" key="1">
    <citation type="submission" date="2018-02" db="EMBL/GenBank/DDBJ databases">
        <title>Draft genome sequences of Elsinoe sp., causing black scab on jojoba.</title>
        <authorList>
            <person name="Stodart B."/>
            <person name="Jeffress S."/>
            <person name="Ash G."/>
            <person name="Arun Chinnappa K."/>
        </authorList>
    </citation>
    <scope>NUCLEOTIDE SEQUENCE [LARGE SCALE GENOMIC DNA]</scope>
    <source>
        <strain evidence="3 4">Hillstone_2</strain>
    </source>
</reference>
<feature type="compositionally biased region" description="Acidic residues" evidence="1">
    <location>
        <begin position="113"/>
        <end position="122"/>
    </location>
</feature>
<evidence type="ECO:0000256" key="1">
    <source>
        <dbReference type="SAM" id="MobiDB-lite"/>
    </source>
</evidence>
<gene>
    <name evidence="3" type="ORF">C1H76_3099</name>
</gene>
<dbReference type="Proteomes" id="UP000308133">
    <property type="component" value="Unassembled WGS sequence"/>
</dbReference>
<evidence type="ECO:0000313" key="4">
    <source>
        <dbReference type="Proteomes" id="UP000308133"/>
    </source>
</evidence>
<accession>A0A4V6DVM2</accession>
<dbReference type="InterPro" id="IPR027485">
    <property type="entry name" value="AMMECR1_N"/>
</dbReference>
<dbReference type="PROSITE" id="PS51112">
    <property type="entry name" value="AMMECR1"/>
    <property type="match status" value="1"/>
</dbReference>
<evidence type="ECO:0000313" key="3">
    <source>
        <dbReference type="EMBL" id="TKX24492.1"/>
    </source>
</evidence>
<dbReference type="InterPro" id="IPR023473">
    <property type="entry name" value="AMMECR1"/>
</dbReference>
<feature type="domain" description="AMMECR1" evidence="2">
    <location>
        <begin position="149"/>
        <end position="348"/>
    </location>
</feature>
<comment type="caution">
    <text evidence="3">The sequence shown here is derived from an EMBL/GenBank/DDBJ whole genome shotgun (WGS) entry which is preliminary data.</text>
</comment>
<proteinExistence type="predicted"/>
<dbReference type="InterPro" id="IPR002733">
    <property type="entry name" value="AMMECR1_domain"/>
</dbReference>
<feature type="compositionally biased region" description="Low complexity" evidence="1">
    <location>
        <begin position="135"/>
        <end position="181"/>
    </location>
</feature>
<dbReference type="Gene3D" id="3.30.700.20">
    <property type="entry name" value="Hypothetical protein ph0010, domain 1"/>
    <property type="match status" value="1"/>
</dbReference>
<dbReference type="Pfam" id="PF01871">
    <property type="entry name" value="AMMECR1"/>
    <property type="match status" value="1"/>
</dbReference>
<protein>
    <recommendedName>
        <fullName evidence="2">AMMECR1 domain-containing protein</fullName>
    </recommendedName>
</protein>